<evidence type="ECO:0000313" key="7">
    <source>
        <dbReference type="Proteomes" id="UP000324897"/>
    </source>
</evidence>
<evidence type="ECO:0000256" key="1">
    <source>
        <dbReference type="ARBA" id="ARBA00022729"/>
    </source>
</evidence>
<evidence type="ECO:0000256" key="4">
    <source>
        <dbReference type="SAM" id="SignalP"/>
    </source>
</evidence>
<protein>
    <recommendedName>
        <fullName evidence="5">Pectinesterase inhibitor domain-containing protein</fullName>
    </recommendedName>
</protein>
<name>A0A5J9WMH2_9POAL</name>
<feature type="non-terminal residue" evidence="6">
    <location>
        <position position="1"/>
    </location>
</feature>
<feature type="domain" description="Pectinesterase inhibitor" evidence="5">
    <location>
        <begin position="37"/>
        <end position="183"/>
    </location>
</feature>
<evidence type="ECO:0000256" key="3">
    <source>
        <dbReference type="ARBA" id="ARBA00038471"/>
    </source>
</evidence>
<evidence type="ECO:0000259" key="5">
    <source>
        <dbReference type="Pfam" id="PF04043"/>
    </source>
</evidence>
<dbReference type="InterPro" id="IPR035513">
    <property type="entry name" value="Invertase/methylesterase_inhib"/>
</dbReference>
<dbReference type="PANTHER" id="PTHR35357">
    <property type="entry name" value="OS02G0537100 PROTEIN"/>
    <property type="match status" value="1"/>
</dbReference>
<feature type="chain" id="PRO_5023909279" description="Pectinesterase inhibitor domain-containing protein" evidence="4">
    <location>
        <begin position="23"/>
        <end position="189"/>
    </location>
</feature>
<accession>A0A5J9WMH2</accession>
<feature type="signal peptide" evidence="4">
    <location>
        <begin position="1"/>
        <end position="22"/>
    </location>
</feature>
<proteinExistence type="inferred from homology"/>
<dbReference type="Pfam" id="PF04043">
    <property type="entry name" value="PMEI"/>
    <property type="match status" value="1"/>
</dbReference>
<comment type="similarity">
    <text evidence="3">Belongs to the PMEI family.</text>
</comment>
<gene>
    <name evidence="6" type="ORF">EJB05_00611</name>
</gene>
<dbReference type="GO" id="GO:0004857">
    <property type="term" value="F:enzyme inhibitor activity"/>
    <property type="evidence" value="ECO:0007669"/>
    <property type="project" value="InterPro"/>
</dbReference>
<keyword evidence="2" id="KW-1015">Disulfide bond</keyword>
<dbReference type="Gramene" id="TVU49303">
    <property type="protein sequence ID" value="TVU49303"/>
    <property type="gene ID" value="EJB05_00611"/>
</dbReference>
<dbReference type="EMBL" id="RWGY01000002">
    <property type="protein sequence ID" value="TVU49303.1"/>
    <property type="molecule type" value="Genomic_DNA"/>
</dbReference>
<keyword evidence="7" id="KW-1185">Reference proteome</keyword>
<organism evidence="6 7">
    <name type="scientific">Eragrostis curvula</name>
    <name type="common">weeping love grass</name>
    <dbReference type="NCBI Taxonomy" id="38414"/>
    <lineage>
        <taxon>Eukaryota</taxon>
        <taxon>Viridiplantae</taxon>
        <taxon>Streptophyta</taxon>
        <taxon>Embryophyta</taxon>
        <taxon>Tracheophyta</taxon>
        <taxon>Spermatophyta</taxon>
        <taxon>Magnoliopsida</taxon>
        <taxon>Liliopsida</taxon>
        <taxon>Poales</taxon>
        <taxon>Poaceae</taxon>
        <taxon>PACMAD clade</taxon>
        <taxon>Chloridoideae</taxon>
        <taxon>Eragrostideae</taxon>
        <taxon>Eragrostidinae</taxon>
        <taxon>Eragrostis</taxon>
    </lineage>
</organism>
<dbReference type="OrthoDB" id="692986at2759"/>
<dbReference type="SUPFAM" id="SSF101148">
    <property type="entry name" value="Plant invertase/pectin methylesterase inhibitor"/>
    <property type="match status" value="1"/>
</dbReference>
<dbReference type="Proteomes" id="UP000324897">
    <property type="component" value="Chromosome 6"/>
</dbReference>
<sequence>MSRSSHLAAPLLLLAAIATALCLYGAGAVAPDPAGDTVAASCDAIRDFVDVAFCVSHLRSVPGAATAGRRGHLLMAADMAAAAGSAALDAAASAAARGDPAAQDALRACEFVYGAASVPALRFMRGYAAAGSWAAARSLLSLTPQGGIGCEAALKGAAAGTAAAGDMAAANREFSQLNAMVTALLNAVS</sequence>
<evidence type="ECO:0000313" key="6">
    <source>
        <dbReference type="EMBL" id="TVU49303.1"/>
    </source>
</evidence>
<evidence type="ECO:0000256" key="2">
    <source>
        <dbReference type="ARBA" id="ARBA00023157"/>
    </source>
</evidence>
<dbReference type="PANTHER" id="PTHR35357:SF4">
    <property type="entry name" value="PECTINESTERASE INHIBITOR DOMAIN CONTAINING PROTEIN"/>
    <property type="match status" value="1"/>
</dbReference>
<reference evidence="6 7" key="1">
    <citation type="journal article" date="2019" name="Sci. Rep.">
        <title>A high-quality genome of Eragrostis curvula grass provides insights into Poaceae evolution and supports new strategies to enhance forage quality.</title>
        <authorList>
            <person name="Carballo J."/>
            <person name="Santos B.A.C.M."/>
            <person name="Zappacosta D."/>
            <person name="Garbus I."/>
            <person name="Selva J.P."/>
            <person name="Gallo C.A."/>
            <person name="Diaz A."/>
            <person name="Albertini E."/>
            <person name="Caccamo M."/>
            <person name="Echenique V."/>
        </authorList>
    </citation>
    <scope>NUCLEOTIDE SEQUENCE [LARGE SCALE GENOMIC DNA]</scope>
    <source>
        <strain evidence="7">cv. Victoria</strain>
        <tissue evidence="6">Leaf</tissue>
    </source>
</reference>
<dbReference type="InterPro" id="IPR006501">
    <property type="entry name" value="Pectinesterase_inhib_dom"/>
</dbReference>
<keyword evidence="1 4" id="KW-0732">Signal</keyword>
<dbReference type="AlphaFoldDB" id="A0A5J9WMH2"/>
<comment type="caution">
    <text evidence="6">The sequence shown here is derived from an EMBL/GenBank/DDBJ whole genome shotgun (WGS) entry which is preliminary data.</text>
</comment>
<dbReference type="Gene3D" id="1.20.140.40">
    <property type="entry name" value="Invertase/pectin methylesterase inhibitor family protein"/>
    <property type="match status" value="1"/>
</dbReference>